<protein>
    <submittedName>
        <fullName evidence="4">Cytosolic purine 5'-nucleotidase</fullName>
    </submittedName>
</protein>
<dbReference type="InterPro" id="IPR036412">
    <property type="entry name" value="HAD-like_sf"/>
</dbReference>
<name>A0AAV4I822_9GAST</name>
<evidence type="ECO:0000313" key="5">
    <source>
        <dbReference type="Proteomes" id="UP000762676"/>
    </source>
</evidence>
<organism evidence="4 5">
    <name type="scientific">Elysia marginata</name>
    <dbReference type="NCBI Taxonomy" id="1093978"/>
    <lineage>
        <taxon>Eukaryota</taxon>
        <taxon>Metazoa</taxon>
        <taxon>Spiralia</taxon>
        <taxon>Lophotrochozoa</taxon>
        <taxon>Mollusca</taxon>
        <taxon>Gastropoda</taxon>
        <taxon>Heterobranchia</taxon>
        <taxon>Euthyneura</taxon>
        <taxon>Panpulmonata</taxon>
        <taxon>Sacoglossa</taxon>
        <taxon>Placobranchoidea</taxon>
        <taxon>Plakobranchidae</taxon>
        <taxon>Elysia</taxon>
    </lineage>
</organism>
<reference evidence="4 5" key="1">
    <citation type="journal article" date="2021" name="Elife">
        <title>Chloroplast acquisition without the gene transfer in kleptoplastic sea slugs, Plakobranchus ocellatus.</title>
        <authorList>
            <person name="Maeda T."/>
            <person name="Takahashi S."/>
            <person name="Yoshida T."/>
            <person name="Shimamura S."/>
            <person name="Takaki Y."/>
            <person name="Nagai Y."/>
            <person name="Toyoda A."/>
            <person name="Suzuki Y."/>
            <person name="Arimoto A."/>
            <person name="Ishii H."/>
            <person name="Satoh N."/>
            <person name="Nishiyama T."/>
            <person name="Hasebe M."/>
            <person name="Maruyama T."/>
            <person name="Minagawa J."/>
            <person name="Obokata J."/>
            <person name="Shigenobu S."/>
        </authorList>
    </citation>
    <scope>NUCLEOTIDE SEQUENCE [LARGE SCALE GENOMIC DNA]</scope>
</reference>
<evidence type="ECO:0000256" key="3">
    <source>
        <dbReference type="ARBA" id="ARBA00022842"/>
    </source>
</evidence>
<dbReference type="EMBL" id="BMAT01002374">
    <property type="protein sequence ID" value="GFS05693.1"/>
    <property type="molecule type" value="Genomic_DNA"/>
</dbReference>
<comment type="caution">
    <text evidence="4">The sequence shown here is derived from an EMBL/GenBank/DDBJ whole genome shotgun (WGS) entry which is preliminary data.</text>
</comment>
<evidence type="ECO:0000256" key="2">
    <source>
        <dbReference type="ARBA" id="ARBA00022801"/>
    </source>
</evidence>
<keyword evidence="3" id="KW-0460">Magnesium</keyword>
<evidence type="ECO:0000256" key="1">
    <source>
        <dbReference type="ARBA" id="ARBA00022723"/>
    </source>
</evidence>
<accession>A0AAV4I822</accession>
<keyword evidence="1" id="KW-0479">Metal-binding</keyword>
<dbReference type="GO" id="GO:0016787">
    <property type="term" value="F:hydrolase activity"/>
    <property type="evidence" value="ECO:0007669"/>
    <property type="project" value="UniProtKB-KW"/>
</dbReference>
<dbReference type="SUPFAM" id="SSF56784">
    <property type="entry name" value="HAD-like"/>
    <property type="match status" value="1"/>
</dbReference>
<keyword evidence="5" id="KW-1185">Reference proteome</keyword>
<dbReference type="Pfam" id="PF05761">
    <property type="entry name" value="5_nucleotid"/>
    <property type="match status" value="1"/>
</dbReference>
<evidence type="ECO:0000313" key="4">
    <source>
        <dbReference type="EMBL" id="GFS05693.1"/>
    </source>
</evidence>
<dbReference type="AlphaFoldDB" id="A0AAV4I822"/>
<sequence length="116" mass="13331">MDHELSTQAPVAGALQRSHSSYGHIYKRQPSERVFVNRSMMLERVKYFGFDMDYTLASRLISRKTDNSNFSFVPMELEISDPAGLYVVLTRESTRFGMSVIVDVMETLRTDDDNLL</sequence>
<dbReference type="InterPro" id="IPR008380">
    <property type="entry name" value="HAD-SF_hydro_IG_5-nucl"/>
</dbReference>
<dbReference type="GO" id="GO:0046872">
    <property type="term" value="F:metal ion binding"/>
    <property type="evidence" value="ECO:0007669"/>
    <property type="project" value="UniProtKB-KW"/>
</dbReference>
<proteinExistence type="predicted"/>
<keyword evidence="2" id="KW-0378">Hydrolase</keyword>
<gene>
    <name evidence="4" type="ORF">ElyMa_001206500</name>
</gene>
<dbReference type="Proteomes" id="UP000762676">
    <property type="component" value="Unassembled WGS sequence"/>
</dbReference>